<gene>
    <name evidence="5" type="ORF">CDEST_10506</name>
</gene>
<evidence type="ECO:0000313" key="5">
    <source>
        <dbReference type="EMBL" id="WQF85492.1"/>
    </source>
</evidence>
<dbReference type="RefSeq" id="XP_062782715.1">
    <property type="nucleotide sequence ID" value="XM_062926664.1"/>
</dbReference>
<dbReference type="InterPro" id="IPR050523">
    <property type="entry name" value="AKR_Detox_Biosynth"/>
</dbReference>
<dbReference type="GO" id="GO:0005829">
    <property type="term" value="C:cytosol"/>
    <property type="evidence" value="ECO:0007669"/>
    <property type="project" value="UniProtKB-ARBA"/>
</dbReference>
<keyword evidence="3" id="KW-0560">Oxidoreductase</keyword>
<accession>A0AAX4IQH0</accession>
<reference evidence="6" key="1">
    <citation type="journal article" date="2023" name="bioRxiv">
        <title>Complete genome of the Medicago anthracnose fungus, Colletotrichum destructivum, reveals a mini-chromosome-like region within a core chromosome.</title>
        <authorList>
            <person name="Lapalu N."/>
            <person name="Simon A."/>
            <person name="Lu A."/>
            <person name="Plaumann P.-L."/>
            <person name="Amselem J."/>
            <person name="Pigne S."/>
            <person name="Auger A."/>
            <person name="Koch C."/>
            <person name="Dallery J.-F."/>
            <person name="O'Connell R.J."/>
        </authorList>
    </citation>
    <scope>NUCLEOTIDE SEQUENCE [LARGE SCALE GENOMIC DNA]</scope>
    <source>
        <strain evidence="6">CBS 520.97</strain>
    </source>
</reference>
<keyword evidence="2" id="KW-0521">NADP</keyword>
<evidence type="ECO:0000256" key="3">
    <source>
        <dbReference type="ARBA" id="ARBA00023002"/>
    </source>
</evidence>
<dbReference type="InterPro" id="IPR036812">
    <property type="entry name" value="NAD(P)_OxRdtase_dom_sf"/>
</dbReference>
<dbReference type="GeneID" id="87947008"/>
<dbReference type="AlphaFoldDB" id="A0AAX4IQH0"/>
<protein>
    <submittedName>
        <fullName evidence="5">NADP-dependent oxidoreductase domain-containing protein</fullName>
    </submittedName>
</protein>
<keyword evidence="6" id="KW-1185">Reference proteome</keyword>
<comment type="similarity">
    <text evidence="1">Belongs to the aldo/keto reductase family.</text>
</comment>
<dbReference type="Proteomes" id="UP001322277">
    <property type="component" value="Chromosome 6"/>
</dbReference>
<dbReference type="InterPro" id="IPR023210">
    <property type="entry name" value="NADP_OxRdtase_dom"/>
</dbReference>
<dbReference type="CDD" id="cd19079">
    <property type="entry name" value="AKR_EcYajO-like"/>
    <property type="match status" value="1"/>
</dbReference>
<feature type="domain" description="NADP-dependent oxidoreductase" evidence="4">
    <location>
        <begin position="38"/>
        <end position="354"/>
    </location>
</feature>
<evidence type="ECO:0000256" key="1">
    <source>
        <dbReference type="ARBA" id="ARBA00007905"/>
    </source>
</evidence>
<dbReference type="FunFam" id="3.20.20.100:FF:000004">
    <property type="entry name" value="Oxidoreductase, aldo/keto reductase"/>
    <property type="match status" value="1"/>
</dbReference>
<dbReference type="PANTHER" id="PTHR43364">
    <property type="entry name" value="NADH-SPECIFIC METHYLGLYOXAL REDUCTASE-RELATED"/>
    <property type="match status" value="1"/>
</dbReference>
<dbReference type="PANTHER" id="PTHR43364:SF9">
    <property type="entry name" value="OXIDOREDUCTASE"/>
    <property type="match status" value="1"/>
</dbReference>
<evidence type="ECO:0000313" key="6">
    <source>
        <dbReference type="Proteomes" id="UP001322277"/>
    </source>
</evidence>
<evidence type="ECO:0000256" key="2">
    <source>
        <dbReference type="ARBA" id="ARBA00022857"/>
    </source>
</evidence>
<dbReference type="KEGG" id="cdet:87947008"/>
<evidence type="ECO:0000259" key="4">
    <source>
        <dbReference type="Pfam" id="PF00248"/>
    </source>
</evidence>
<dbReference type="Gene3D" id="3.20.20.100">
    <property type="entry name" value="NADP-dependent oxidoreductase domain"/>
    <property type="match status" value="1"/>
</dbReference>
<dbReference type="GO" id="GO:0016491">
    <property type="term" value="F:oxidoreductase activity"/>
    <property type="evidence" value="ECO:0007669"/>
    <property type="project" value="UniProtKB-KW"/>
</dbReference>
<sequence length="363" mass="40819">MTYSAVTIAPSLAESLRSTKCEYRQVGNSGLRISVPIFGCAGFGDPSGIRPWVLDEEEAVCLLKAAYDRGINTWDTANVYSNGVSEAIVGKTLKRYGIPREKVILMTKCFYAVGEDQDVQHALMPVENSKDYQNMFGLSRAAIFNAVEASLRRLDTPYIDVLQIHRFDPLVPVEETLQALNDLVRSGKVRYIGASSMWACQFARMQHTAESRGWTMFISMQNCYNLLYREEEREMIRYCNDTGVGLIPWSPLCNGCLTRLPSSAGRALSKREEFESKFGGSLGHLEPDLAIRARVAEVAEKRGWPMSHVALAWISKRVTSPIVGFTKMEQVEDTLEAKGKTLTKEEEDYLEELYRPKAVYGHQ</sequence>
<dbReference type="Pfam" id="PF00248">
    <property type="entry name" value="Aldo_ket_red"/>
    <property type="match status" value="1"/>
</dbReference>
<proteinExistence type="inferred from homology"/>
<dbReference type="SUPFAM" id="SSF51430">
    <property type="entry name" value="NAD(P)-linked oxidoreductase"/>
    <property type="match status" value="1"/>
</dbReference>
<name>A0AAX4IQH0_9PEZI</name>
<dbReference type="EMBL" id="CP137310">
    <property type="protein sequence ID" value="WQF85492.1"/>
    <property type="molecule type" value="Genomic_DNA"/>
</dbReference>
<organism evidence="5 6">
    <name type="scientific">Colletotrichum destructivum</name>
    <dbReference type="NCBI Taxonomy" id="34406"/>
    <lineage>
        <taxon>Eukaryota</taxon>
        <taxon>Fungi</taxon>
        <taxon>Dikarya</taxon>
        <taxon>Ascomycota</taxon>
        <taxon>Pezizomycotina</taxon>
        <taxon>Sordariomycetes</taxon>
        <taxon>Hypocreomycetidae</taxon>
        <taxon>Glomerellales</taxon>
        <taxon>Glomerellaceae</taxon>
        <taxon>Colletotrichum</taxon>
        <taxon>Colletotrichum destructivum species complex</taxon>
    </lineage>
</organism>